<keyword evidence="1" id="KW-0472">Membrane</keyword>
<comment type="caution">
    <text evidence="2">The sequence shown here is derived from an EMBL/GenBank/DDBJ whole genome shotgun (WGS) entry which is preliminary data.</text>
</comment>
<sequence length="332" mass="37070">MSLQSISKTRWSVTPNQITVYPYGLSYILAVVIAIIFATGYLVYVYYLQHSLSSSSPVLIVLVAVLVLLVAWAGTSVEFDVSNGVMRKKLFGLLPVYAVPFSRIYGINPVSNMMGGYKYCLFKKENRYGKGMLVSCSYGRNDDPNAIAFVDEVINPIHRLLEAYDGPEDFKPQMIGDYRFFNVEGASYTIRKNKVANVLFGLTLLGIGIHELTPQAWLGDGMSLGRVCFFLFTFIGGPAIALAGLSRVTLERSSRLLTRKNPIGLGNKTYSFDDFNGIQTVRKSTNFIYTGTDVQVYFVIPQTQKQEVIVLQSFFSPKNVERFIAELNSIIL</sequence>
<evidence type="ECO:0000313" key="2">
    <source>
        <dbReference type="EMBL" id="MBC6113177.1"/>
    </source>
</evidence>
<organism evidence="2 3">
    <name type="scientific">Pedobacter fastidiosus</name>
    <dbReference type="NCBI Taxonomy" id="2765361"/>
    <lineage>
        <taxon>Bacteria</taxon>
        <taxon>Pseudomonadati</taxon>
        <taxon>Bacteroidota</taxon>
        <taxon>Sphingobacteriia</taxon>
        <taxon>Sphingobacteriales</taxon>
        <taxon>Sphingobacteriaceae</taxon>
        <taxon>Pedobacter</taxon>
    </lineage>
</organism>
<feature type="transmembrane region" description="Helical" evidence="1">
    <location>
        <begin position="59"/>
        <end position="79"/>
    </location>
</feature>
<accession>A0ABR7KYN1</accession>
<keyword evidence="1" id="KW-0812">Transmembrane</keyword>
<evidence type="ECO:0000313" key="3">
    <source>
        <dbReference type="Proteomes" id="UP000652755"/>
    </source>
</evidence>
<dbReference type="Proteomes" id="UP000652755">
    <property type="component" value="Unassembled WGS sequence"/>
</dbReference>
<keyword evidence="1" id="KW-1133">Transmembrane helix</keyword>
<proteinExistence type="predicted"/>
<feature type="transmembrane region" description="Helical" evidence="1">
    <location>
        <begin position="195"/>
        <end position="212"/>
    </location>
</feature>
<keyword evidence="3" id="KW-1185">Reference proteome</keyword>
<dbReference type="EMBL" id="JACRYL010000041">
    <property type="protein sequence ID" value="MBC6113177.1"/>
    <property type="molecule type" value="Genomic_DNA"/>
</dbReference>
<protein>
    <recommendedName>
        <fullName evidence="4">PH domain-containing protein</fullName>
    </recommendedName>
</protein>
<name>A0ABR7KYN1_9SPHI</name>
<gene>
    <name evidence="2" type="ORF">H7U22_22420</name>
</gene>
<evidence type="ECO:0008006" key="4">
    <source>
        <dbReference type="Google" id="ProtNLM"/>
    </source>
</evidence>
<reference evidence="2 3" key="1">
    <citation type="submission" date="2020-08" db="EMBL/GenBank/DDBJ databases">
        <authorList>
            <person name="Sun Q."/>
            <person name="Inoue M."/>
        </authorList>
    </citation>
    <scope>NUCLEOTIDE SEQUENCE [LARGE SCALE GENOMIC DNA]</scope>
    <source>
        <strain evidence="2 3">CCM 8938</strain>
    </source>
</reference>
<dbReference type="RefSeq" id="WP_187073597.1">
    <property type="nucleotide sequence ID" value="NZ_JACRYL010000041.1"/>
</dbReference>
<feature type="transmembrane region" description="Helical" evidence="1">
    <location>
        <begin position="224"/>
        <end position="245"/>
    </location>
</feature>
<evidence type="ECO:0000256" key="1">
    <source>
        <dbReference type="SAM" id="Phobius"/>
    </source>
</evidence>
<feature type="transmembrane region" description="Helical" evidence="1">
    <location>
        <begin position="20"/>
        <end position="47"/>
    </location>
</feature>